<keyword evidence="9 11" id="KW-0413">Isomerase</keyword>
<reference evidence="15" key="1">
    <citation type="submission" date="2015-08" db="EMBL/GenBank/DDBJ databases">
        <title>Fjat-10028 dsm 16317.</title>
        <authorList>
            <person name="Liu B."/>
            <person name="Wang J."/>
            <person name="Zhu Y."/>
            <person name="Liu G."/>
            <person name="Chen Q."/>
            <person name="Chen Z."/>
            <person name="Lan J."/>
            <person name="Che J."/>
            <person name="Ge C."/>
            <person name="Shi H."/>
            <person name="Pan Z."/>
            <person name="Liu X."/>
        </authorList>
    </citation>
    <scope>NUCLEOTIDE SEQUENCE [LARGE SCALE GENOMIC DNA]</scope>
    <source>
        <strain evidence="15">DSM 16317</strain>
    </source>
</reference>
<dbReference type="InterPro" id="IPR023058">
    <property type="entry name" value="PPIase_PpiC_CS"/>
</dbReference>
<keyword evidence="12" id="KW-1133">Transmembrane helix</keyword>
<dbReference type="InterPro" id="IPR000297">
    <property type="entry name" value="PPIase_PpiC"/>
</dbReference>
<dbReference type="PATRIC" id="fig|263475.3.peg.2498"/>
<evidence type="ECO:0000256" key="8">
    <source>
        <dbReference type="ARBA" id="ARBA00023139"/>
    </source>
</evidence>
<dbReference type="EC" id="5.2.1.8" evidence="11"/>
<dbReference type="Gene3D" id="3.10.50.40">
    <property type="match status" value="1"/>
</dbReference>
<dbReference type="InterPro" id="IPR027304">
    <property type="entry name" value="Trigger_fact/SurA_dom_sf"/>
</dbReference>
<keyword evidence="5 11" id="KW-0732">Signal</keyword>
<dbReference type="Gene3D" id="1.10.4030.10">
    <property type="entry name" value="Porin chaperone SurA, peptide-binding domain"/>
    <property type="match status" value="1"/>
</dbReference>
<dbReference type="SUPFAM" id="SSF54534">
    <property type="entry name" value="FKBP-like"/>
    <property type="match status" value="1"/>
</dbReference>
<keyword evidence="6 11" id="KW-0697">Rotamase</keyword>
<dbReference type="STRING" id="263475.AMD00_18290"/>
<keyword evidence="4 11" id="KW-1003">Cell membrane</keyword>
<name>A0A0M0LBS4_9BACL</name>
<keyword evidence="12" id="KW-0812">Transmembrane</keyword>
<dbReference type="Proteomes" id="UP000036867">
    <property type="component" value="Unassembled WGS sequence"/>
</dbReference>
<evidence type="ECO:0000313" key="14">
    <source>
        <dbReference type="EMBL" id="KOO48347.1"/>
    </source>
</evidence>
<sequence length="305" mass="34035">MTNEIPEDKKGKGKRLILVIGIPLILLMALITYYVTVPKTDDYVAKINGEIITQSELNKELVSQYGTDVLSTLITSKVIELEAVKKKITVSDNEIQAELDDLQNSYGGKEAFEAALESNAMTLQGAKDNIKTYLTTTKLIEPTIDITEKELKTYFKENKDTFSQEEQVQASHILVEDKDTAKEVQKKSEKGEDFAELASEYSTDTASASNEGNLGYFGKGEMDESFEKAAFSMKVDEISDPIKTDYGYHIIKVTGKKAAKEATFENSKDDVKTALMNEKINANYSTWLSSLYEEYEIENALAGEK</sequence>
<evidence type="ECO:0000256" key="6">
    <source>
        <dbReference type="ARBA" id="ARBA00023110"/>
    </source>
</evidence>
<dbReference type="GO" id="GO:0005886">
    <property type="term" value="C:plasma membrane"/>
    <property type="evidence" value="ECO:0007669"/>
    <property type="project" value="UniProtKB-SubCell"/>
</dbReference>
<dbReference type="Pfam" id="PF00639">
    <property type="entry name" value="Rotamase"/>
    <property type="match status" value="1"/>
</dbReference>
<dbReference type="GO" id="GO:0003755">
    <property type="term" value="F:peptidyl-prolyl cis-trans isomerase activity"/>
    <property type="evidence" value="ECO:0007669"/>
    <property type="project" value="UniProtKB-UniRule"/>
</dbReference>
<dbReference type="RefSeq" id="WP_053418481.1">
    <property type="nucleotide sequence ID" value="NZ_LILB01000007.1"/>
</dbReference>
<gene>
    <name evidence="11" type="primary">prsA</name>
    <name evidence="14" type="ORF">AMD00_18290</name>
</gene>
<protein>
    <recommendedName>
        <fullName evidence="11">Foldase protein PrsA</fullName>
        <ecNumber evidence="11">5.2.1.8</ecNumber>
    </recommendedName>
</protein>
<evidence type="ECO:0000313" key="15">
    <source>
        <dbReference type="Proteomes" id="UP000036867"/>
    </source>
</evidence>
<accession>A0A0M0LBS4</accession>
<dbReference type="InterPro" id="IPR046357">
    <property type="entry name" value="PPIase_dom_sf"/>
</dbReference>
<feature type="domain" description="PpiC" evidence="13">
    <location>
        <begin position="165"/>
        <end position="255"/>
    </location>
</feature>
<dbReference type="GeneID" id="301138048"/>
<organism evidence="14 15">
    <name type="scientific">Viridibacillus arvi</name>
    <dbReference type="NCBI Taxonomy" id="263475"/>
    <lineage>
        <taxon>Bacteria</taxon>
        <taxon>Bacillati</taxon>
        <taxon>Bacillota</taxon>
        <taxon>Bacilli</taxon>
        <taxon>Bacillales</taxon>
        <taxon>Caryophanaceae</taxon>
        <taxon>Viridibacillus</taxon>
    </lineage>
</organism>
<comment type="caution">
    <text evidence="14">The sequence shown here is derived from an EMBL/GenBank/DDBJ whole genome shotgun (WGS) entry which is preliminary data.</text>
</comment>
<feature type="transmembrane region" description="Helical" evidence="12">
    <location>
        <begin position="16"/>
        <end position="35"/>
    </location>
</feature>
<dbReference type="PROSITE" id="PS50198">
    <property type="entry name" value="PPIC_PPIASE_2"/>
    <property type="match status" value="1"/>
</dbReference>
<keyword evidence="15" id="KW-1185">Reference proteome</keyword>
<keyword evidence="10" id="KW-0449">Lipoprotein</keyword>
<comment type="catalytic activity">
    <reaction evidence="1 11">
        <text>[protein]-peptidylproline (omega=180) = [protein]-peptidylproline (omega=0)</text>
        <dbReference type="Rhea" id="RHEA:16237"/>
        <dbReference type="Rhea" id="RHEA-COMP:10747"/>
        <dbReference type="Rhea" id="RHEA-COMP:10748"/>
        <dbReference type="ChEBI" id="CHEBI:83833"/>
        <dbReference type="ChEBI" id="CHEBI:83834"/>
        <dbReference type="EC" id="5.2.1.8"/>
    </reaction>
</comment>
<comment type="subcellular location">
    <subcellularLocation>
        <location evidence="2">Cell membrane</location>
        <topology evidence="2">Lipid-anchor</topology>
    </subcellularLocation>
</comment>
<dbReference type="InterPro" id="IPR023059">
    <property type="entry name" value="Foldase_PrsA"/>
</dbReference>
<evidence type="ECO:0000256" key="11">
    <source>
        <dbReference type="HAMAP-Rule" id="MF_01145"/>
    </source>
</evidence>
<evidence type="ECO:0000256" key="4">
    <source>
        <dbReference type="ARBA" id="ARBA00022475"/>
    </source>
</evidence>
<proteinExistence type="inferred from homology"/>
<comment type="similarity">
    <text evidence="3 11">Belongs to the PrsA family.</text>
</comment>
<evidence type="ECO:0000256" key="12">
    <source>
        <dbReference type="SAM" id="Phobius"/>
    </source>
</evidence>
<comment type="function">
    <text evidence="11">Plays a major role in protein secretion by helping the post-translocational extracellular folding of several secreted proteins.</text>
</comment>
<dbReference type="HAMAP" id="MF_01145">
    <property type="entry name" value="Foldase_PrsA"/>
    <property type="match status" value="1"/>
</dbReference>
<dbReference type="OrthoDB" id="14196at2"/>
<evidence type="ECO:0000256" key="3">
    <source>
        <dbReference type="ARBA" id="ARBA00006071"/>
    </source>
</evidence>
<dbReference type="EMBL" id="LILB01000007">
    <property type="protein sequence ID" value="KOO48347.1"/>
    <property type="molecule type" value="Genomic_DNA"/>
</dbReference>
<dbReference type="Pfam" id="PF13624">
    <property type="entry name" value="SurA_N_3"/>
    <property type="match status" value="1"/>
</dbReference>
<evidence type="ECO:0000256" key="10">
    <source>
        <dbReference type="ARBA" id="ARBA00023288"/>
    </source>
</evidence>
<dbReference type="PANTHER" id="PTHR47245">
    <property type="entry name" value="PEPTIDYLPROLYL ISOMERASE"/>
    <property type="match status" value="1"/>
</dbReference>
<evidence type="ECO:0000256" key="2">
    <source>
        <dbReference type="ARBA" id="ARBA00004193"/>
    </source>
</evidence>
<dbReference type="SUPFAM" id="SSF109998">
    <property type="entry name" value="Triger factor/SurA peptide-binding domain-like"/>
    <property type="match status" value="1"/>
</dbReference>
<evidence type="ECO:0000256" key="1">
    <source>
        <dbReference type="ARBA" id="ARBA00000971"/>
    </source>
</evidence>
<dbReference type="PANTHER" id="PTHR47245:SF1">
    <property type="entry name" value="FOLDASE PROTEIN PRSA"/>
    <property type="match status" value="1"/>
</dbReference>
<evidence type="ECO:0000256" key="5">
    <source>
        <dbReference type="ARBA" id="ARBA00022729"/>
    </source>
</evidence>
<dbReference type="GO" id="GO:0006457">
    <property type="term" value="P:protein folding"/>
    <property type="evidence" value="ECO:0007669"/>
    <property type="project" value="UniProtKB-UniRule"/>
</dbReference>
<dbReference type="PROSITE" id="PS01096">
    <property type="entry name" value="PPIC_PPIASE_1"/>
    <property type="match status" value="1"/>
</dbReference>
<dbReference type="AlphaFoldDB" id="A0A0M0LBS4"/>
<evidence type="ECO:0000259" key="13">
    <source>
        <dbReference type="PROSITE" id="PS50198"/>
    </source>
</evidence>
<dbReference type="InterPro" id="IPR050245">
    <property type="entry name" value="PrsA_foldase"/>
</dbReference>
<keyword evidence="7 11" id="KW-0472">Membrane</keyword>
<evidence type="ECO:0000256" key="9">
    <source>
        <dbReference type="ARBA" id="ARBA00023235"/>
    </source>
</evidence>
<keyword evidence="8" id="KW-0564">Palmitate</keyword>
<evidence type="ECO:0000256" key="7">
    <source>
        <dbReference type="ARBA" id="ARBA00023136"/>
    </source>
</evidence>